<reference evidence="1" key="1">
    <citation type="journal article" date="2021" name="Proc. Natl. Acad. Sci. U.S.A.">
        <title>A Catalog of Tens of Thousands of Viruses from Human Metagenomes Reveals Hidden Associations with Chronic Diseases.</title>
        <authorList>
            <person name="Tisza M.J."/>
            <person name="Buck C.B."/>
        </authorList>
    </citation>
    <scope>NUCLEOTIDE SEQUENCE</scope>
    <source>
        <strain evidence="1">CtzO58</strain>
    </source>
</reference>
<proteinExistence type="predicted"/>
<evidence type="ECO:0000313" key="1">
    <source>
        <dbReference type="EMBL" id="DAF98897.1"/>
    </source>
</evidence>
<protein>
    <submittedName>
        <fullName evidence="1">Uncharacterized protein</fullName>
    </submittedName>
</protein>
<accession>A0A8S5UWP4</accession>
<name>A0A8S5UWP4_9CAUD</name>
<sequence length="98" mass="11402">MEKYDVNRDKFLDLMAKHHLDEGVNVVGLWEKAQQGEDIRPLAREFIADRLEQCVAAWECAAGVWRLDKGGMPERDPGKWDWDELVKFIMVTLEEDVV</sequence>
<organism evidence="1">
    <name type="scientific">Siphoviridae sp. ctzO58</name>
    <dbReference type="NCBI Taxonomy" id="2825748"/>
    <lineage>
        <taxon>Viruses</taxon>
        <taxon>Duplodnaviria</taxon>
        <taxon>Heunggongvirae</taxon>
        <taxon>Uroviricota</taxon>
        <taxon>Caudoviricetes</taxon>
    </lineage>
</organism>
<dbReference type="EMBL" id="BK016157">
    <property type="protein sequence ID" value="DAF98897.1"/>
    <property type="molecule type" value="Genomic_DNA"/>
</dbReference>